<dbReference type="InterPro" id="IPR050401">
    <property type="entry name" value="Cyclic_nucleotide_synthase"/>
</dbReference>
<evidence type="ECO:0000313" key="11">
    <source>
        <dbReference type="Proteomes" id="UP000007797"/>
    </source>
</evidence>
<comment type="subcellular location">
    <subcellularLocation>
        <location evidence="1">Membrane</location>
    </subcellularLocation>
</comment>
<evidence type="ECO:0000259" key="9">
    <source>
        <dbReference type="PROSITE" id="PS50125"/>
    </source>
</evidence>
<keyword evidence="5" id="KW-0472">Membrane</keyword>
<keyword evidence="2" id="KW-0812">Transmembrane</keyword>
<proteinExistence type="inferred from homology"/>
<dbReference type="PANTHER" id="PTHR11920">
    <property type="entry name" value="GUANYLYL CYCLASE"/>
    <property type="match status" value="1"/>
</dbReference>
<evidence type="ECO:0000256" key="4">
    <source>
        <dbReference type="ARBA" id="ARBA00022989"/>
    </source>
</evidence>
<keyword evidence="11" id="KW-1185">Reference proteome</keyword>
<feature type="domain" description="Guanylate cyclase" evidence="9">
    <location>
        <begin position="16"/>
        <end position="168"/>
    </location>
</feature>
<dbReference type="PROSITE" id="PS50125">
    <property type="entry name" value="GUANYLATE_CYCLASE_2"/>
    <property type="match status" value="1"/>
</dbReference>
<dbReference type="Proteomes" id="UP000007797">
    <property type="component" value="Unassembled WGS sequence"/>
</dbReference>
<evidence type="ECO:0000256" key="5">
    <source>
        <dbReference type="ARBA" id="ARBA00023136"/>
    </source>
</evidence>
<accession>F4PT74</accession>
<dbReference type="SUPFAM" id="SSF55073">
    <property type="entry name" value="Nucleotide cyclase"/>
    <property type="match status" value="1"/>
</dbReference>
<dbReference type="RefSeq" id="XP_004358660.1">
    <property type="nucleotide sequence ID" value="XM_004358603.1"/>
</dbReference>
<evidence type="ECO:0000313" key="10">
    <source>
        <dbReference type="EMBL" id="EGG20810.1"/>
    </source>
</evidence>
<dbReference type="AlphaFoldDB" id="F4PT74"/>
<dbReference type="OrthoDB" id="30962at2759"/>
<feature type="region of interest" description="Disordered" evidence="8">
    <location>
        <begin position="210"/>
        <end position="273"/>
    </location>
</feature>
<dbReference type="GO" id="GO:0035556">
    <property type="term" value="P:intracellular signal transduction"/>
    <property type="evidence" value="ECO:0007669"/>
    <property type="project" value="InterPro"/>
</dbReference>
<feature type="compositionally biased region" description="Low complexity" evidence="8">
    <location>
        <begin position="249"/>
        <end position="260"/>
    </location>
</feature>
<keyword evidence="3" id="KW-0547">Nucleotide-binding</keyword>
<sequence length="273" mass="30501">MKEGELYVAEECSGVSIIFADIVNFTKISSTYSPKDLVLMLNRLYSTFDDISESMGLEKIKTIGDSYMVVCGLPWHEVEGFSPDMRKSNSSDGINFYLRDRTVYHANKALNFALNILESVKRVNQKYGYDLHLRVGINTGDVVIGVIGKKKFTFDLWGDAVNLASRMESLGIPDRVSVSETTYNLVSDKYDFEKQVIDVKGKGDMGLFVHRPSVDNGCTSTSTNQQEKEKENGNGNGNDQPDKQHYNDQHNNNNNNQNDDSPPIFFNGGGGHL</sequence>
<evidence type="ECO:0000256" key="7">
    <source>
        <dbReference type="RuleBase" id="RU000405"/>
    </source>
</evidence>
<dbReference type="PROSITE" id="PS00452">
    <property type="entry name" value="GUANYLATE_CYCLASE_1"/>
    <property type="match status" value="1"/>
</dbReference>
<dbReference type="GeneID" id="14873737"/>
<dbReference type="InterPro" id="IPR001054">
    <property type="entry name" value="A/G_cyclase"/>
</dbReference>
<dbReference type="CDD" id="cd07302">
    <property type="entry name" value="CHD"/>
    <property type="match status" value="1"/>
</dbReference>
<dbReference type="InterPro" id="IPR018297">
    <property type="entry name" value="A/G_cyclase_CS"/>
</dbReference>
<evidence type="ECO:0000256" key="8">
    <source>
        <dbReference type="SAM" id="MobiDB-lite"/>
    </source>
</evidence>
<dbReference type="PANTHER" id="PTHR11920:SF335">
    <property type="entry name" value="GUANYLATE CYCLASE"/>
    <property type="match status" value="1"/>
</dbReference>
<evidence type="ECO:0000256" key="1">
    <source>
        <dbReference type="ARBA" id="ARBA00004370"/>
    </source>
</evidence>
<comment type="similarity">
    <text evidence="7">Belongs to the adenylyl cyclase class-4/guanylyl cyclase family.</text>
</comment>
<dbReference type="Pfam" id="PF00211">
    <property type="entry name" value="Guanylate_cyc"/>
    <property type="match status" value="1"/>
</dbReference>
<evidence type="ECO:0000256" key="3">
    <source>
        <dbReference type="ARBA" id="ARBA00022741"/>
    </source>
</evidence>
<dbReference type="EMBL" id="GL883010">
    <property type="protein sequence ID" value="EGG20810.1"/>
    <property type="molecule type" value="Genomic_DNA"/>
</dbReference>
<evidence type="ECO:0000256" key="6">
    <source>
        <dbReference type="ARBA" id="ARBA00023239"/>
    </source>
</evidence>
<dbReference type="GO" id="GO:0016020">
    <property type="term" value="C:membrane"/>
    <property type="evidence" value="ECO:0007669"/>
    <property type="project" value="UniProtKB-SubCell"/>
</dbReference>
<organism evidence="10 11">
    <name type="scientific">Cavenderia fasciculata</name>
    <name type="common">Slime mold</name>
    <name type="synonym">Dictyostelium fasciculatum</name>
    <dbReference type="NCBI Taxonomy" id="261658"/>
    <lineage>
        <taxon>Eukaryota</taxon>
        <taxon>Amoebozoa</taxon>
        <taxon>Evosea</taxon>
        <taxon>Eumycetozoa</taxon>
        <taxon>Dictyostelia</taxon>
        <taxon>Acytosteliales</taxon>
        <taxon>Cavenderiaceae</taxon>
        <taxon>Cavenderia</taxon>
    </lineage>
</organism>
<dbReference type="KEGG" id="dfa:DFA_00675"/>
<dbReference type="STRING" id="1054147.F4PT74"/>
<protein>
    <recommendedName>
        <fullName evidence="9">Guanylate cyclase domain-containing protein</fullName>
    </recommendedName>
</protein>
<reference evidence="11" key="1">
    <citation type="journal article" date="2011" name="Genome Res.">
        <title>Phylogeny-wide analysis of social amoeba genomes highlights ancient origins for complex intercellular communication.</title>
        <authorList>
            <person name="Heidel A.J."/>
            <person name="Lawal H.M."/>
            <person name="Felder M."/>
            <person name="Schilde C."/>
            <person name="Helps N.R."/>
            <person name="Tunggal B."/>
            <person name="Rivero F."/>
            <person name="John U."/>
            <person name="Schleicher M."/>
            <person name="Eichinger L."/>
            <person name="Platzer M."/>
            <person name="Noegel A.A."/>
            <person name="Schaap P."/>
            <person name="Gloeckner G."/>
        </authorList>
    </citation>
    <scope>NUCLEOTIDE SEQUENCE [LARGE SCALE GENOMIC DNA]</scope>
    <source>
        <strain evidence="11">SH3</strain>
    </source>
</reference>
<dbReference type="GO" id="GO:0016849">
    <property type="term" value="F:phosphorus-oxygen lyase activity"/>
    <property type="evidence" value="ECO:0007669"/>
    <property type="project" value="InterPro"/>
</dbReference>
<keyword evidence="4" id="KW-1133">Transmembrane helix</keyword>
<evidence type="ECO:0000256" key="2">
    <source>
        <dbReference type="ARBA" id="ARBA00022692"/>
    </source>
</evidence>
<dbReference type="Gene3D" id="3.30.70.1230">
    <property type="entry name" value="Nucleotide cyclase"/>
    <property type="match status" value="1"/>
</dbReference>
<gene>
    <name evidence="10" type="ORF">DFA_00675</name>
</gene>
<keyword evidence="6 7" id="KW-0456">Lyase</keyword>
<dbReference type="GO" id="GO:0000166">
    <property type="term" value="F:nucleotide binding"/>
    <property type="evidence" value="ECO:0007669"/>
    <property type="project" value="UniProtKB-KW"/>
</dbReference>
<name>F4PT74_CACFS</name>
<dbReference type="InterPro" id="IPR029787">
    <property type="entry name" value="Nucleotide_cyclase"/>
</dbReference>
<dbReference type="GO" id="GO:0009190">
    <property type="term" value="P:cyclic nucleotide biosynthetic process"/>
    <property type="evidence" value="ECO:0007669"/>
    <property type="project" value="InterPro"/>
</dbReference>
<dbReference type="SMART" id="SM00044">
    <property type="entry name" value="CYCc"/>
    <property type="match status" value="1"/>
</dbReference>